<keyword evidence="3" id="KW-1185">Reference proteome</keyword>
<name>A0A2T4H9L7_FUSCU</name>
<comment type="caution">
    <text evidence="2">The sequence shown here is derived from an EMBL/GenBank/DDBJ whole genome shotgun (WGS) entry which is preliminary data.</text>
</comment>
<protein>
    <submittedName>
        <fullName evidence="2">Uncharacterized protein</fullName>
    </submittedName>
</protein>
<dbReference type="AlphaFoldDB" id="A0A2T4H9L7"/>
<proteinExistence type="predicted"/>
<evidence type="ECO:0000313" key="2">
    <source>
        <dbReference type="EMBL" id="PTD12510.1"/>
    </source>
</evidence>
<sequence>MWQAVAGMTAHRDEMSSSEYQHSSFTTTPGNLEEVLLKYSSSVLSLDAISRASSLPQPLVAQLLARMYFGSCSCGQKAKATMYVPPNQQMSGRSLPEPSLFVCLKKQPSCSTSAPHHRIHHTH</sequence>
<dbReference type="EMBL" id="PVEM01000001">
    <property type="protein sequence ID" value="PTD12510.1"/>
    <property type="molecule type" value="Genomic_DNA"/>
</dbReference>
<dbReference type="OrthoDB" id="5085549at2759"/>
<gene>
    <name evidence="2" type="ORF">FCULG_00004370</name>
</gene>
<evidence type="ECO:0000313" key="3">
    <source>
        <dbReference type="Proteomes" id="UP000241587"/>
    </source>
</evidence>
<dbReference type="Proteomes" id="UP000241587">
    <property type="component" value="Unassembled WGS sequence"/>
</dbReference>
<evidence type="ECO:0000256" key="1">
    <source>
        <dbReference type="SAM" id="MobiDB-lite"/>
    </source>
</evidence>
<organism evidence="2 3">
    <name type="scientific">Fusarium culmorum</name>
    <dbReference type="NCBI Taxonomy" id="5516"/>
    <lineage>
        <taxon>Eukaryota</taxon>
        <taxon>Fungi</taxon>
        <taxon>Dikarya</taxon>
        <taxon>Ascomycota</taxon>
        <taxon>Pezizomycotina</taxon>
        <taxon>Sordariomycetes</taxon>
        <taxon>Hypocreomycetidae</taxon>
        <taxon>Hypocreales</taxon>
        <taxon>Nectriaceae</taxon>
        <taxon>Fusarium</taxon>
    </lineage>
</organism>
<reference evidence="2 3" key="1">
    <citation type="submission" date="2018-02" db="EMBL/GenBank/DDBJ databases">
        <title>Fusarium culmorum secondary metabolites in fungal-bacterial-plant interactions.</title>
        <authorList>
            <person name="Schmidt R."/>
        </authorList>
    </citation>
    <scope>NUCLEOTIDE SEQUENCE [LARGE SCALE GENOMIC DNA]</scope>
    <source>
        <strain evidence="2 3">PV</strain>
    </source>
</reference>
<accession>A0A2T4H9L7</accession>
<feature type="region of interest" description="Disordered" evidence="1">
    <location>
        <begin position="1"/>
        <end position="22"/>
    </location>
</feature>